<sequence length="100" mass="11167">MRLDTVLAALADPLRRQIACRLNAHLDNRACVAFDLPVSKSTATHHFRVLREAGVIRQEYQGTSIMNTLRKDDLDARFPGLFEAVFTAQDIETPTRTAGV</sequence>
<dbReference type="InterPro" id="IPR001845">
    <property type="entry name" value="HTH_ArsR_DNA-bd_dom"/>
</dbReference>
<evidence type="ECO:0000313" key="3">
    <source>
        <dbReference type="Proteomes" id="UP000823823"/>
    </source>
</evidence>
<evidence type="ECO:0000313" key="2">
    <source>
        <dbReference type="EMBL" id="HJB10660.1"/>
    </source>
</evidence>
<dbReference type="PRINTS" id="PR00778">
    <property type="entry name" value="HTHARSR"/>
</dbReference>
<accession>A0A9D2LE79</accession>
<evidence type="ECO:0000259" key="1">
    <source>
        <dbReference type="PROSITE" id="PS50987"/>
    </source>
</evidence>
<dbReference type="SMART" id="SM00418">
    <property type="entry name" value="HTH_ARSR"/>
    <property type="match status" value="1"/>
</dbReference>
<reference evidence="2" key="1">
    <citation type="journal article" date="2021" name="PeerJ">
        <title>Extensive microbial diversity within the chicken gut microbiome revealed by metagenomics and culture.</title>
        <authorList>
            <person name="Gilroy R."/>
            <person name="Ravi A."/>
            <person name="Getino M."/>
            <person name="Pursley I."/>
            <person name="Horton D.L."/>
            <person name="Alikhan N.F."/>
            <person name="Baker D."/>
            <person name="Gharbi K."/>
            <person name="Hall N."/>
            <person name="Watson M."/>
            <person name="Adriaenssens E.M."/>
            <person name="Foster-Nyarko E."/>
            <person name="Jarju S."/>
            <person name="Secka A."/>
            <person name="Antonio M."/>
            <person name="Oren A."/>
            <person name="Chaudhuri R.R."/>
            <person name="La Ragione R."/>
            <person name="Hildebrand F."/>
            <person name="Pallen M.J."/>
        </authorList>
    </citation>
    <scope>NUCLEOTIDE SEQUENCE</scope>
    <source>
        <strain evidence="2">ChiHjej13B12-24818</strain>
    </source>
</reference>
<dbReference type="InterPro" id="IPR036390">
    <property type="entry name" value="WH_DNA-bd_sf"/>
</dbReference>
<dbReference type="Gene3D" id="1.10.10.10">
    <property type="entry name" value="Winged helix-like DNA-binding domain superfamily/Winged helix DNA-binding domain"/>
    <property type="match status" value="1"/>
</dbReference>
<dbReference type="CDD" id="cd00090">
    <property type="entry name" value="HTH_ARSR"/>
    <property type="match status" value="1"/>
</dbReference>
<feature type="domain" description="HTH arsR-type" evidence="1">
    <location>
        <begin position="1"/>
        <end position="89"/>
    </location>
</feature>
<reference evidence="2" key="2">
    <citation type="submission" date="2021-04" db="EMBL/GenBank/DDBJ databases">
        <authorList>
            <person name="Gilroy R."/>
        </authorList>
    </citation>
    <scope>NUCLEOTIDE SEQUENCE</scope>
    <source>
        <strain evidence="2">ChiHjej13B12-24818</strain>
    </source>
</reference>
<protein>
    <submittedName>
        <fullName evidence="2">ArsR family transcriptional regulator</fullName>
    </submittedName>
</protein>
<gene>
    <name evidence="2" type="ORF">H9786_09050</name>
</gene>
<dbReference type="AlphaFoldDB" id="A0A9D2LE79"/>
<dbReference type="PROSITE" id="PS50987">
    <property type="entry name" value="HTH_ARSR_2"/>
    <property type="match status" value="1"/>
</dbReference>
<name>A0A9D2LE79_9MICO</name>
<organism evidence="2 3">
    <name type="scientific">Candidatus Brachybacterium merdavium</name>
    <dbReference type="NCBI Taxonomy" id="2838513"/>
    <lineage>
        <taxon>Bacteria</taxon>
        <taxon>Bacillati</taxon>
        <taxon>Actinomycetota</taxon>
        <taxon>Actinomycetes</taxon>
        <taxon>Micrococcales</taxon>
        <taxon>Dermabacteraceae</taxon>
        <taxon>Brachybacterium</taxon>
    </lineage>
</organism>
<dbReference type="Proteomes" id="UP000823823">
    <property type="component" value="Unassembled WGS sequence"/>
</dbReference>
<dbReference type="GO" id="GO:0003700">
    <property type="term" value="F:DNA-binding transcription factor activity"/>
    <property type="evidence" value="ECO:0007669"/>
    <property type="project" value="InterPro"/>
</dbReference>
<comment type="caution">
    <text evidence="2">The sequence shown here is derived from an EMBL/GenBank/DDBJ whole genome shotgun (WGS) entry which is preliminary data.</text>
</comment>
<dbReference type="InterPro" id="IPR036388">
    <property type="entry name" value="WH-like_DNA-bd_sf"/>
</dbReference>
<proteinExistence type="predicted"/>
<dbReference type="InterPro" id="IPR011991">
    <property type="entry name" value="ArsR-like_HTH"/>
</dbReference>
<dbReference type="EMBL" id="DWZH01000068">
    <property type="protein sequence ID" value="HJB10660.1"/>
    <property type="molecule type" value="Genomic_DNA"/>
</dbReference>
<dbReference type="SUPFAM" id="SSF46785">
    <property type="entry name" value="Winged helix' DNA-binding domain"/>
    <property type="match status" value="1"/>
</dbReference>